<keyword evidence="1" id="KW-1133">Transmembrane helix</keyword>
<feature type="transmembrane region" description="Helical" evidence="1">
    <location>
        <begin position="159"/>
        <end position="180"/>
    </location>
</feature>
<keyword evidence="1" id="KW-0812">Transmembrane</keyword>
<dbReference type="InterPro" id="IPR021514">
    <property type="entry name" value="DUF3176"/>
</dbReference>
<dbReference type="PANTHER" id="PTHR35394:SF5">
    <property type="entry name" value="DUF3176 DOMAIN-CONTAINING PROTEIN"/>
    <property type="match status" value="1"/>
</dbReference>
<dbReference type="EMBL" id="MCFA01000177">
    <property type="protein sequence ID" value="ORY00909.1"/>
    <property type="molecule type" value="Genomic_DNA"/>
</dbReference>
<dbReference type="OrthoDB" id="5376804at2759"/>
<accession>A0A1Y1YSG0</accession>
<dbReference type="AlphaFoldDB" id="A0A1Y1YSG0"/>
<feature type="transmembrane region" description="Helical" evidence="1">
    <location>
        <begin position="551"/>
        <end position="570"/>
    </location>
</feature>
<gene>
    <name evidence="2" type="ORF">BCR34DRAFT_102906</name>
</gene>
<dbReference type="Proteomes" id="UP000193144">
    <property type="component" value="Unassembled WGS sequence"/>
</dbReference>
<sequence length="637" mass="71495">MAKYPTSPSYQPFLYPQTLYHHDLQPPPAPHRRRSLSQSLLPSREFIQNAWIAEVLTCIFSSSMFAIILLVMVSYNNKVYGDSFSVAQKDQMQRPTLFPILSLLSAIMRAAMLMPVATAINQLRWSWFKSSRRLIDIERFDDASRGILGSLRLLWIVRFGHFVAIGAALTVLALPIDAVIQSAIQIPQRLEINTTPYNMTEMMAGLVITDTTKHPIAREYRDSQTMESKDRPWATTNMINAIKFGISYGVGLEEAFSADNLVACPTGLCEFGKYQTLEVSHICVDRTAAIQTNDSPLSNRILPGTNLTLPKGSTDDYVEMMLTTESYTDDKENTLQIPGGMIVRTAIMLHENLLQSSTEPLAIECGLYWNIKTVHGHVRRDISPLMQETEIGDVGVAYTEDSPIEGVALIVSPRECVSDDHLITNSNGTCDSKVGTRAHKGLQNLLLDATDGLRGDSRIIKVDQQRGNKYSRTNHFVTNIYELTFNHTSKKAIANLNLTFSNIALAMTQMVRRPISDHRDAFERARDPLTYALGYVYQDVFYYHMQWARMVAPAAIVFGCSAFVLVTAIITKRERAWRRSNLPLLFHGLGEQDKRDSHELLSLAAMEDRAKHLQVKLESVGGKVHLQTIGQNRLLGV</sequence>
<feature type="transmembrane region" description="Helical" evidence="1">
    <location>
        <begin position="96"/>
        <end position="120"/>
    </location>
</feature>
<evidence type="ECO:0000256" key="1">
    <source>
        <dbReference type="SAM" id="Phobius"/>
    </source>
</evidence>
<dbReference type="Pfam" id="PF11374">
    <property type="entry name" value="DUF3176"/>
    <property type="match status" value="1"/>
</dbReference>
<evidence type="ECO:0000313" key="2">
    <source>
        <dbReference type="EMBL" id="ORY00909.1"/>
    </source>
</evidence>
<comment type="caution">
    <text evidence="2">The sequence shown here is derived from an EMBL/GenBank/DDBJ whole genome shotgun (WGS) entry which is preliminary data.</text>
</comment>
<keyword evidence="3" id="KW-1185">Reference proteome</keyword>
<name>A0A1Y1YSG0_9PLEO</name>
<feature type="transmembrane region" description="Helical" evidence="1">
    <location>
        <begin position="50"/>
        <end position="75"/>
    </location>
</feature>
<evidence type="ECO:0000313" key="3">
    <source>
        <dbReference type="Proteomes" id="UP000193144"/>
    </source>
</evidence>
<proteinExistence type="predicted"/>
<protein>
    <submittedName>
        <fullName evidence="2">Uncharacterized protein</fullName>
    </submittedName>
</protein>
<keyword evidence="1" id="KW-0472">Membrane</keyword>
<organism evidence="2 3">
    <name type="scientific">Clohesyomyces aquaticus</name>
    <dbReference type="NCBI Taxonomy" id="1231657"/>
    <lineage>
        <taxon>Eukaryota</taxon>
        <taxon>Fungi</taxon>
        <taxon>Dikarya</taxon>
        <taxon>Ascomycota</taxon>
        <taxon>Pezizomycotina</taxon>
        <taxon>Dothideomycetes</taxon>
        <taxon>Pleosporomycetidae</taxon>
        <taxon>Pleosporales</taxon>
        <taxon>Lindgomycetaceae</taxon>
        <taxon>Clohesyomyces</taxon>
    </lineage>
</organism>
<reference evidence="2 3" key="1">
    <citation type="submission" date="2016-07" db="EMBL/GenBank/DDBJ databases">
        <title>Pervasive Adenine N6-methylation of Active Genes in Fungi.</title>
        <authorList>
            <consortium name="DOE Joint Genome Institute"/>
            <person name="Mondo S.J."/>
            <person name="Dannebaum R.O."/>
            <person name="Kuo R.C."/>
            <person name="Labutti K."/>
            <person name="Haridas S."/>
            <person name="Kuo A."/>
            <person name="Salamov A."/>
            <person name="Ahrendt S.R."/>
            <person name="Lipzen A."/>
            <person name="Sullivan W."/>
            <person name="Andreopoulos W.B."/>
            <person name="Clum A."/>
            <person name="Lindquist E."/>
            <person name="Daum C."/>
            <person name="Ramamoorthy G.K."/>
            <person name="Gryganskyi A."/>
            <person name="Culley D."/>
            <person name="Magnuson J.K."/>
            <person name="James T.Y."/>
            <person name="O'Malley M.A."/>
            <person name="Stajich J.E."/>
            <person name="Spatafora J.W."/>
            <person name="Visel A."/>
            <person name="Grigoriev I.V."/>
        </authorList>
    </citation>
    <scope>NUCLEOTIDE SEQUENCE [LARGE SCALE GENOMIC DNA]</scope>
    <source>
        <strain evidence="2 3">CBS 115471</strain>
    </source>
</reference>
<dbReference type="PANTHER" id="PTHR35394">
    <property type="entry name" value="DUF3176 DOMAIN-CONTAINING PROTEIN"/>
    <property type="match status" value="1"/>
</dbReference>